<reference evidence="1" key="1">
    <citation type="submission" date="2019-11" db="EMBL/GenBank/DDBJ databases">
        <title>Nori genome reveals adaptations in red seaweeds to the harsh intertidal environment.</title>
        <authorList>
            <person name="Wang D."/>
            <person name="Mao Y."/>
        </authorList>
    </citation>
    <scope>NUCLEOTIDE SEQUENCE</scope>
    <source>
        <tissue evidence="1">Gametophyte</tissue>
    </source>
</reference>
<protein>
    <submittedName>
        <fullName evidence="1">Uncharacterized protein</fullName>
    </submittedName>
</protein>
<dbReference type="Proteomes" id="UP000798662">
    <property type="component" value="Chromosome 1"/>
</dbReference>
<evidence type="ECO:0000313" key="1">
    <source>
        <dbReference type="EMBL" id="KAK1858845.1"/>
    </source>
</evidence>
<dbReference type="EMBL" id="CM020618">
    <property type="protein sequence ID" value="KAK1858845.1"/>
    <property type="molecule type" value="Genomic_DNA"/>
</dbReference>
<comment type="caution">
    <text evidence="1">The sequence shown here is derived from an EMBL/GenBank/DDBJ whole genome shotgun (WGS) entry which is preliminary data.</text>
</comment>
<organism evidence="1 2">
    <name type="scientific">Pyropia yezoensis</name>
    <name type="common">Susabi-nori</name>
    <name type="synonym">Porphyra yezoensis</name>
    <dbReference type="NCBI Taxonomy" id="2788"/>
    <lineage>
        <taxon>Eukaryota</taxon>
        <taxon>Rhodophyta</taxon>
        <taxon>Bangiophyceae</taxon>
        <taxon>Bangiales</taxon>
        <taxon>Bangiaceae</taxon>
        <taxon>Pyropia</taxon>
    </lineage>
</organism>
<keyword evidence="2" id="KW-1185">Reference proteome</keyword>
<proteinExistence type="predicted"/>
<evidence type="ECO:0000313" key="2">
    <source>
        <dbReference type="Proteomes" id="UP000798662"/>
    </source>
</evidence>
<accession>A0ACC3BM62</accession>
<sequence length="291" mass="29862">MPDGAQEAPDASLPPTLPHRHPPTVGNERPCLPGWSPLPTTAFYLRLPPLFAQPFFWNFSRRLPSPSRSLPTMGVCKSAHAVTASTVALLVAAALLVASAGTAAGGSMPKSSRAARAAFPDAAFTIDLNKLGGSPSHNGIIRAAEVDNNPVLGLADIAIGFARVTMAPFSHNTAHIHPRGSETLFLTKGTMEVFFVEDNGPAPRVVANTLKAEGVALFPAGLIHGQRCTSTGGCAFMAFFNDADKGVLTVASRVCQAPAQSVAAAFGLSEAQAAAICGGLPAVPAPAAPAN</sequence>
<gene>
    <name evidence="1" type="ORF">I4F81_001445</name>
</gene>
<name>A0ACC3BM62_PYRYE</name>